<evidence type="ECO:0008006" key="2">
    <source>
        <dbReference type="Google" id="ProtNLM"/>
    </source>
</evidence>
<dbReference type="InterPro" id="IPR011447">
    <property type="entry name" value="DUF1552"/>
</dbReference>
<dbReference type="EMBL" id="UINC01097596">
    <property type="protein sequence ID" value="SVC55436.1"/>
    <property type="molecule type" value="Genomic_DNA"/>
</dbReference>
<protein>
    <recommendedName>
        <fullName evidence="2">DUF1552 domain-containing protein</fullName>
    </recommendedName>
</protein>
<name>A0A382N2Z6_9ZZZZ</name>
<proteinExistence type="predicted"/>
<accession>A0A382N2Z6</accession>
<gene>
    <name evidence="1" type="ORF">METZ01_LOCUS308290</name>
</gene>
<dbReference type="AlphaFoldDB" id="A0A382N2Z6"/>
<reference evidence="1" key="1">
    <citation type="submission" date="2018-05" db="EMBL/GenBank/DDBJ databases">
        <authorList>
            <person name="Lanie J.A."/>
            <person name="Ng W.-L."/>
            <person name="Kazmierczak K.M."/>
            <person name="Andrzejewski T.M."/>
            <person name="Davidsen T.M."/>
            <person name="Wayne K.J."/>
            <person name="Tettelin H."/>
            <person name="Glass J.I."/>
            <person name="Rusch D."/>
            <person name="Podicherti R."/>
            <person name="Tsui H.-C.T."/>
            <person name="Winkler M.E."/>
        </authorList>
    </citation>
    <scope>NUCLEOTIDE SEQUENCE</scope>
</reference>
<organism evidence="1">
    <name type="scientific">marine metagenome</name>
    <dbReference type="NCBI Taxonomy" id="408172"/>
    <lineage>
        <taxon>unclassified sequences</taxon>
        <taxon>metagenomes</taxon>
        <taxon>ecological metagenomes</taxon>
    </lineage>
</organism>
<feature type="non-terminal residue" evidence="1">
    <location>
        <position position="135"/>
    </location>
</feature>
<evidence type="ECO:0000313" key="1">
    <source>
        <dbReference type="EMBL" id="SVC55436.1"/>
    </source>
</evidence>
<sequence length="135" mass="14476">MFISKMHLPRRTVLRGLSASIALPLLDSMVPALTAMSKTAAVPIKRFGIFYPTNGMSMPYWAPAKEGALDELPATIQTAESFKDKLLMTGGLKQESSLLVKGGGAHARSAGTFLTCVPFKHTNGADVYAETSMDQ</sequence>
<dbReference type="Pfam" id="PF07586">
    <property type="entry name" value="HXXSHH"/>
    <property type="match status" value="1"/>
</dbReference>